<dbReference type="InterPro" id="IPR050988">
    <property type="entry name" value="Mannitol_DH/Oxidoreductase"/>
</dbReference>
<gene>
    <name evidence="4" type="ORF">CO2235_230298</name>
</gene>
<dbReference type="SUPFAM" id="SSF51735">
    <property type="entry name" value="NAD(P)-binding Rossmann-fold domains"/>
    <property type="match status" value="1"/>
</dbReference>
<dbReference type="PANTHER" id="PTHR43362">
    <property type="entry name" value="MANNITOL DEHYDROGENASE DSF1-RELATED"/>
    <property type="match status" value="1"/>
</dbReference>
<protein>
    <submittedName>
        <fullName evidence="4">Mannitol dehydrogenase (Fructuronate reductase)</fullName>
        <ecNumber evidence="4">1.1.1.57</ecNumber>
    </submittedName>
</protein>
<name>A0A976GAM5_9BURK</name>
<dbReference type="Pfam" id="PF08125">
    <property type="entry name" value="Mannitol_dh_C"/>
    <property type="match status" value="1"/>
</dbReference>
<dbReference type="InterPro" id="IPR036291">
    <property type="entry name" value="NAD(P)-bd_dom_sf"/>
</dbReference>
<feature type="domain" description="Mannitol dehydrogenase C-terminal" evidence="3">
    <location>
        <begin position="306"/>
        <end position="492"/>
    </location>
</feature>
<dbReference type="EMBL" id="OGUS01000124">
    <property type="protein sequence ID" value="SPC15090.1"/>
    <property type="molecule type" value="Genomic_DNA"/>
</dbReference>
<dbReference type="GO" id="GO:0008866">
    <property type="term" value="F:fructuronate reductase activity"/>
    <property type="evidence" value="ECO:0007669"/>
    <property type="project" value="UniProtKB-EC"/>
</dbReference>
<comment type="caution">
    <text evidence="4">The sequence shown here is derived from an EMBL/GenBank/DDBJ whole genome shotgun (WGS) entry which is preliminary data.</text>
</comment>
<organism evidence="4 5">
    <name type="scientific">Cupriavidus oxalaticus</name>
    <dbReference type="NCBI Taxonomy" id="96344"/>
    <lineage>
        <taxon>Bacteria</taxon>
        <taxon>Pseudomonadati</taxon>
        <taxon>Pseudomonadota</taxon>
        <taxon>Betaproteobacteria</taxon>
        <taxon>Burkholderiales</taxon>
        <taxon>Burkholderiaceae</taxon>
        <taxon>Cupriavidus</taxon>
    </lineage>
</organism>
<reference evidence="4 5" key="1">
    <citation type="submission" date="2018-01" db="EMBL/GenBank/DDBJ databases">
        <authorList>
            <person name="Clerissi C."/>
        </authorList>
    </citation>
    <scope>NUCLEOTIDE SEQUENCE [LARGE SCALE GENOMIC DNA]</scope>
    <source>
        <strain evidence="4">Cupriavidus oxalaticus LMG 2235</strain>
    </source>
</reference>
<dbReference type="Pfam" id="PF01232">
    <property type="entry name" value="Mannitol_dh"/>
    <property type="match status" value="1"/>
</dbReference>
<evidence type="ECO:0000256" key="1">
    <source>
        <dbReference type="ARBA" id="ARBA00023002"/>
    </source>
</evidence>
<evidence type="ECO:0000313" key="4">
    <source>
        <dbReference type="EMBL" id="SPC15090.1"/>
    </source>
</evidence>
<dbReference type="InterPro" id="IPR008927">
    <property type="entry name" value="6-PGluconate_DH-like_C_sf"/>
</dbReference>
<dbReference type="SUPFAM" id="SSF48179">
    <property type="entry name" value="6-phosphogluconate dehydrogenase C-terminal domain-like"/>
    <property type="match status" value="1"/>
</dbReference>
<dbReference type="PANTHER" id="PTHR43362:SF1">
    <property type="entry name" value="MANNITOL DEHYDROGENASE 2-RELATED"/>
    <property type="match status" value="1"/>
</dbReference>
<dbReference type="InterPro" id="IPR013131">
    <property type="entry name" value="Mannitol_DH_N"/>
</dbReference>
<evidence type="ECO:0000259" key="2">
    <source>
        <dbReference type="Pfam" id="PF01232"/>
    </source>
</evidence>
<dbReference type="InterPro" id="IPR013118">
    <property type="entry name" value="Mannitol_DH_C"/>
</dbReference>
<dbReference type="Gene3D" id="3.40.50.720">
    <property type="entry name" value="NAD(P)-binding Rossmann-like Domain"/>
    <property type="match status" value="1"/>
</dbReference>
<sequence length="512" mass="54884">MVRFAMVHSMDVTHDAAIQTIEGQGMRLAQRTACSADAAVQRPGYARSRLSRGMVHIGLGAFHRAHQALYTEAAIHDGDTRWGIVGVSLREPRMARALTAQDCLYAVIERQGAEAKGRIVGALVQALYAPHALEQVTGAIADPAASVVTCTVTEKGYHRHPSTSDLDTSDPDIRHDLAHPDAPRSTLGVLAAGIRRRPSGAPLSIVCCDNMADNGDTLRKLLTQYASQVDPALARRIDDEVALPNTMVDRIVPAATPASLNWAQQRLGLRDEAAIVCEPFTQWVIEDRFAGARPAWEAGGALMTGDVRTFQAMKLRMLNGTHSAIAYAAQLCGIGTVAGAMADPVLGAFARGVMEDLLATVTAPPGYDVARYANALLCRLRNAAIAHHTAQIATDGTQKVPVRWLPALRESLAADIERPCLERALALWLHYLRCDTNERGEPLAASDPGAPPLAAALRGADSDTDAVRRALAHGAVFGDAPWPKHFRRRLAAHLTVLRERGAAALLSFPATT</sequence>
<evidence type="ECO:0000313" key="5">
    <source>
        <dbReference type="Proteomes" id="UP000256862"/>
    </source>
</evidence>
<accession>A0A976GAM5</accession>
<dbReference type="PRINTS" id="PR00084">
    <property type="entry name" value="MTLDHDRGNASE"/>
</dbReference>
<dbReference type="EC" id="1.1.1.57" evidence="4"/>
<proteinExistence type="predicted"/>
<dbReference type="InterPro" id="IPR000669">
    <property type="entry name" value="Mannitol_DH"/>
</dbReference>
<dbReference type="Gene3D" id="1.10.1040.10">
    <property type="entry name" value="N-(1-d-carboxylethyl)-l-norvaline Dehydrogenase, domain 2"/>
    <property type="match status" value="1"/>
</dbReference>
<dbReference type="Proteomes" id="UP000256862">
    <property type="component" value="Chromosome CO2235"/>
</dbReference>
<dbReference type="AlphaFoldDB" id="A0A976GAM5"/>
<dbReference type="InterPro" id="IPR013328">
    <property type="entry name" value="6PGD_dom2"/>
</dbReference>
<keyword evidence="1 4" id="KW-0560">Oxidoreductase</keyword>
<evidence type="ECO:0000259" key="3">
    <source>
        <dbReference type="Pfam" id="PF08125"/>
    </source>
</evidence>
<feature type="domain" description="Mannitol dehydrogenase N-terminal" evidence="2">
    <location>
        <begin position="54"/>
        <end position="297"/>
    </location>
</feature>